<protein>
    <submittedName>
        <fullName evidence="1">Uncharacterized protein</fullName>
    </submittedName>
</protein>
<evidence type="ECO:0000313" key="1">
    <source>
        <dbReference type="EMBL" id="MBS2099177.1"/>
    </source>
</evidence>
<gene>
    <name evidence="1" type="ORF">KEM10_12870</name>
</gene>
<evidence type="ECO:0000313" key="2">
    <source>
        <dbReference type="Proteomes" id="UP000708576"/>
    </source>
</evidence>
<comment type="caution">
    <text evidence="1">The sequence shown here is derived from an EMBL/GenBank/DDBJ whole genome shotgun (WGS) entry which is preliminary data.</text>
</comment>
<reference evidence="1 2" key="1">
    <citation type="journal article" date="2015" name="Int. J. Syst. Evol. Microbiol.">
        <title>Carboxylicivirga linearis sp. nov., isolated from a sea cucumber culture pond.</title>
        <authorList>
            <person name="Wang F.Q."/>
            <person name="Zhou Y.X."/>
            <person name="Lin X.Z."/>
            <person name="Chen G.J."/>
            <person name="Du Z.J."/>
        </authorList>
    </citation>
    <scope>NUCLEOTIDE SEQUENCE [LARGE SCALE GENOMIC DNA]</scope>
    <source>
        <strain evidence="1 2">FB218</strain>
    </source>
</reference>
<dbReference type="Proteomes" id="UP000708576">
    <property type="component" value="Unassembled WGS sequence"/>
</dbReference>
<dbReference type="EMBL" id="JAGUCO010000008">
    <property type="protein sequence ID" value="MBS2099177.1"/>
    <property type="molecule type" value="Genomic_DNA"/>
</dbReference>
<organism evidence="1 2">
    <name type="scientific">Carboxylicivirga linearis</name>
    <dbReference type="NCBI Taxonomy" id="1628157"/>
    <lineage>
        <taxon>Bacteria</taxon>
        <taxon>Pseudomonadati</taxon>
        <taxon>Bacteroidota</taxon>
        <taxon>Bacteroidia</taxon>
        <taxon>Marinilabiliales</taxon>
        <taxon>Marinilabiliaceae</taxon>
        <taxon>Carboxylicivirga</taxon>
    </lineage>
</organism>
<sequence length="181" mass="20774">MEAWTDLYNEIAQRINDKLPEVSWVDLWHEQVSYLTEEIPFPTPAVFIGFNTNGCNDLSQLIQECDLQVDMYLFFESFGDTYHGAYNQGNAIDYLRLLSKLHAAFHGVSGEHFQTMRRVDMHREESGGSGNLYRISFNCNVEDASAQAEFNQNEVNDITISDEPIERPSTTDDEPIFILHV</sequence>
<proteinExistence type="predicted"/>
<dbReference type="RefSeq" id="WP_212216420.1">
    <property type="nucleotide sequence ID" value="NZ_JAGUCO010000008.1"/>
</dbReference>
<name>A0ABS5JW93_9BACT</name>
<accession>A0ABS5JW93</accession>
<keyword evidence="2" id="KW-1185">Reference proteome</keyword>